<evidence type="ECO:0000313" key="3">
    <source>
        <dbReference type="Proteomes" id="UP001341281"/>
    </source>
</evidence>
<dbReference type="Proteomes" id="UP001341281">
    <property type="component" value="Chromosome 10"/>
</dbReference>
<dbReference type="PANTHER" id="PTHR23172:SF87">
    <property type="entry name" value="CHAPERONE DNAJ-DOMAIN SUPERFAMILY PROTEIN"/>
    <property type="match status" value="1"/>
</dbReference>
<proteinExistence type="predicted"/>
<dbReference type="AlphaFoldDB" id="A0AAQ3UWB8"/>
<evidence type="ECO:0000313" key="2">
    <source>
        <dbReference type="EMBL" id="WVZ99708.1"/>
    </source>
</evidence>
<organism evidence="2 3">
    <name type="scientific">Paspalum notatum var. saurae</name>
    <dbReference type="NCBI Taxonomy" id="547442"/>
    <lineage>
        <taxon>Eukaryota</taxon>
        <taxon>Viridiplantae</taxon>
        <taxon>Streptophyta</taxon>
        <taxon>Embryophyta</taxon>
        <taxon>Tracheophyta</taxon>
        <taxon>Spermatophyta</taxon>
        <taxon>Magnoliopsida</taxon>
        <taxon>Liliopsida</taxon>
        <taxon>Poales</taxon>
        <taxon>Poaceae</taxon>
        <taxon>PACMAD clade</taxon>
        <taxon>Panicoideae</taxon>
        <taxon>Andropogonodae</taxon>
        <taxon>Paspaleae</taxon>
        <taxon>Paspalinae</taxon>
        <taxon>Paspalum</taxon>
    </lineage>
</organism>
<dbReference type="GO" id="GO:0072583">
    <property type="term" value="P:clathrin-dependent endocytosis"/>
    <property type="evidence" value="ECO:0007669"/>
    <property type="project" value="TreeGrafter"/>
</dbReference>
<protein>
    <submittedName>
        <fullName evidence="2">Uncharacterized protein</fullName>
    </submittedName>
</protein>
<sequence length="204" mass="21590">MDAARRERRHHRKAAAAAAAAASAAAGGGGVGGGGPAAFGDVFGGPPRFAAPFGAAPLDYAEVFGGVAAACSIPYLDLPPAPAAVGFFAARGKEGDYGEIFARFDLADFAAPYEDLFGGPGRETEPEPEGRPRRHPAEAPDHLSEKNPASWRMSLLYFLNIIKIWIIINNSKIISFLPHPSLHKQNVSSLSCHITRLPRGDLMM</sequence>
<dbReference type="GO" id="GO:0072318">
    <property type="term" value="P:clathrin coat disassembly"/>
    <property type="evidence" value="ECO:0007669"/>
    <property type="project" value="TreeGrafter"/>
</dbReference>
<accession>A0AAQ3UWB8</accession>
<dbReference type="GO" id="GO:0030276">
    <property type="term" value="F:clathrin binding"/>
    <property type="evidence" value="ECO:0007669"/>
    <property type="project" value="TreeGrafter"/>
</dbReference>
<dbReference type="EMBL" id="CP144754">
    <property type="protein sequence ID" value="WVZ99708.1"/>
    <property type="molecule type" value="Genomic_DNA"/>
</dbReference>
<reference evidence="2 3" key="1">
    <citation type="submission" date="2024-02" db="EMBL/GenBank/DDBJ databases">
        <title>High-quality chromosome-scale genome assembly of Pensacola bahiagrass (Paspalum notatum Flugge var. saurae).</title>
        <authorList>
            <person name="Vega J.M."/>
            <person name="Podio M."/>
            <person name="Orjuela J."/>
            <person name="Siena L.A."/>
            <person name="Pessino S.C."/>
            <person name="Combes M.C."/>
            <person name="Mariac C."/>
            <person name="Albertini E."/>
            <person name="Pupilli F."/>
            <person name="Ortiz J.P.A."/>
            <person name="Leblanc O."/>
        </authorList>
    </citation>
    <scope>NUCLEOTIDE SEQUENCE [LARGE SCALE GENOMIC DNA]</scope>
    <source>
        <strain evidence="2">R1</strain>
        <tissue evidence="2">Leaf</tissue>
    </source>
</reference>
<evidence type="ECO:0000256" key="1">
    <source>
        <dbReference type="SAM" id="MobiDB-lite"/>
    </source>
</evidence>
<name>A0AAQ3UWB8_PASNO</name>
<gene>
    <name evidence="2" type="ORF">U9M48_044969</name>
</gene>
<feature type="compositionally biased region" description="Basic and acidic residues" evidence="1">
    <location>
        <begin position="122"/>
        <end position="145"/>
    </location>
</feature>
<dbReference type="GO" id="GO:0005737">
    <property type="term" value="C:cytoplasm"/>
    <property type="evidence" value="ECO:0007669"/>
    <property type="project" value="TreeGrafter"/>
</dbReference>
<dbReference type="PANTHER" id="PTHR23172">
    <property type="entry name" value="AUXILIN/CYCLIN G-ASSOCIATED KINASE-RELATED"/>
    <property type="match status" value="1"/>
</dbReference>
<dbReference type="GO" id="GO:0031982">
    <property type="term" value="C:vesicle"/>
    <property type="evidence" value="ECO:0007669"/>
    <property type="project" value="TreeGrafter"/>
</dbReference>
<keyword evidence="3" id="KW-1185">Reference proteome</keyword>
<feature type="region of interest" description="Disordered" evidence="1">
    <location>
        <begin position="117"/>
        <end position="145"/>
    </location>
</feature>